<feature type="compositionally biased region" description="Polar residues" evidence="1">
    <location>
        <begin position="571"/>
        <end position="580"/>
    </location>
</feature>
<feature type="region of interest" description="Disordered" evidence="1">
    <location>
        <begin position="114"/>
        <end position="139"/>
    </location>
</feature>
<dbReference type="EMBL" id="AZHD01000027">
    <property type="protein sequence ID" value="OAA53835.1"/>
    <property type="molecule type" value="Genomic_DNA"/>
</dbReference>
<feature type="region of interest" description="Disordered" evidence="1">
    <location>
        <begin position="162"/>
        <end position="280"/>
    </location>
</feature>
<feature type="compositionally biased region" description="Low complexity" evidence="1">
    <location>
        <begin position="182"/>
        <end position="198"/>
    </location>
</feature>
<keyword evidence="4" id="KW-1185">Reference proteome</keyword>
<evidence type="ECO:0000313" key="4">
    <source>
        <dbReference type="Proteomes" id="UP000076874"/>
    </source>
</evidence>
<feature type="compositionally biased region" description="Polar residues" evidence="1">
    <location>
        <begin position="115"/>
        <end position="138"/>
    </location>
</feature>
<feature type="compositionally biased region" description="Pro residues" evidence="1">
    <location>
        <begin position="199"/>
        <end position="216"/>
    </location>
</feature>
<dbReference type="AlphaFoldDB" id="A0A162I8V7"/>
<feature type="compositionally biased region" description="Basic residues" evidence="1">
    <location>
        <begin position="581"/>
        <end position="590"/>
    </location>
</feature>
<comment type="caution">
    <text evidence="3">The sequence shown here is derived from an EMBL/GenBank/DDBJ whole genome shotgun (WGS) entry which is preliminary data.</text>
</comment>
<proteinExistence type="predicted"/>
<feature type="region of interest" description="Disordered" evidence="1">
    <location>
        <begin position="498"/>
        <end position="614"/>
    </location>
</feature>
<feature type="compositionally biased region" description="Basic and acidic residues" evidence="1">
    <location>
        <begin position="528"/>
        <end position="541"/>
    </location>
</feature>
<dbReference type="Proteomes" id="UP000076874">
    <property type="component" value="Unassembled WGS sequence"/>
</dbReference>
<sequence length="614" mass="66293">MPPLWRWTPNALARDDAAGESLLLKTVHKRDADTRCLGFGCYTSTQQGGIIAMAVIVALVVGLIVWYFVARPDLKEIARDLAKVQEQQQQQQQPQQERAAGILVQQEVIVASQPRPLSQSNGETPAGSSANSAWQNPTVLPPPNAVVSVSSSHRDMLQLITGGGLSRSSTSGAADLAQTEGPEIQQAAGEPQQQQQQAPFPPFPPCLPFPPGPPLHHPTHPAQPLLASKKPGASAIPPPPPPFEYGYPHALSAPAVAQLPPPPANPPLAYPFGPAGPIRSLGQLLILPPAACSTVQHTDQSRSTSSGTNTATINTATDSVAEQSEPSQTGHHSQHERMHQISDSSSEPRAPSSSSSSGPNSPPSNASAVYIPSETSSGSSNSLEGDNENEGEGVLDGSVGSEDRHHWRNHMEDNGGADRDAENKRRNAAAYRAEGERQTRRSDSRGRVPERVYRRQRRETSRSITPDAARLQTKLEDRAKKPSRLAALAPLVLGALGIASEGRDLERRTEKEHTGGQRAENYGLSTLETHEGNLRDRRETADGSEDSWCPSDETFRAARRHSRHDGHSRESQYNQEQSANKRPRGCRRHSRAVEDDDGSSASSFWRFQGSGSTH</sequence>
<evidence type="ECO:0000256" key="2">
    <source>
        <dbReference type="SAM" id="Phobius"/>
    </source>
</evidence>
<feature type="compositionally biased region" description="Basic and acidic residues" evidence="1">
    <location>
        <begin position="433"/>
        <end position="461"/>
    </location>
</feature>
<feature type="region of interest" description="Disordered" evidence="1">
    <location>
        <begin position="293"/>
        <end position="484"/>
    </location>
</feature>
<feature type="compositionally biased region" description="Pro residues" evidence="1">
    <location>
        <begin position="259"/>
        <end position="269"/>
    </location>
</feature>
<evidence type="ECO:0000256" key="1">
    <source>
        <dbReference type="SAM" id="MobiDB-lite"/>
    </source>
</evidence>
<organism evidence="3 4">
    <name type="scientific">Niveomyces insectorum RCEF 264</name>
    <dbReference type="NCBI Taxonomy" id="1081102"/>
    <lineage>
        <taxon>Eukaryota</taxon>
        <taxon>Fungi</taxon>
        <taxon>Dikarya</taxon>
        <taxon>Ascomycota</taxon>
        <taxon>Pezizomycotina</taxon>
        <taxon>Sordariomycetes</taxon>
        <taxon>Hypocreomycetidae</taxon>
        <taxon>Hypocreales</taxon>
        <taxon>Cordycipitaceae</taxon>
        <taxon>Niveomyces</taxon>
    </lineage>
</organism>
<name>A0A162I8V7_9HYPO</name>
<feature type="transmembrane region" description="Helical" evidence="2">
    <location>
        <begin position="49"/>
        <end position="69"/>
    </location>
</feature>
<feature type="compositionally biased region" description="Basic and acidic residues" evidence="1">
    <location>
        <begin position="401"/>
        <end position="425"/>
    </location>
</feature>
<gene>
    <name evidence="3" type="ORF">SPI_09280</name>
</gene>
<keyword evidence="2" id="KW-0812">Transmembrane</keyword>
<feature type="compositionally biased region" description="Polar residues" evidence="1">
    <location>
        <begin position="293"/>
        <end position="331"/>
    </location>
</feature>
<evidence type="ECO:0000313" key="3">
    <source>
        <dbReference type="EMBL" id="OAA53835.1"/>
    </source>
</evidence>
<keyword evidence="2" id="KW-1133">Transmembrane helix</keyword>
<accession>A0A162I8V7</accession>
<feature type="compositionally biased region" description="Low complexity" evidence="1">
    <location>
        <begin position="342"/>
        <end position="384"/>
    </location>
</feature>
<protein>
    <submittedName>
        <fullName evidence="3">Uncharacterized protein</fullName>
    </submittedName>
</protein>
<keyword evidence="2" id="KW-0472">Membrane</keyword>
<reference evidence="3 4" key="1">
    <citation type="journal article" date="2016" name="Genome Biol. Evol.">
        <title>Divergent and convergent evolution of fungal pathogenicity.</title>
        <authorList>
            <person name="Shang Y."/>
            <person name="Xiao G."/>
            <person name="Zheng P."/>
            <person name="Cen K."/>
            <person name="Zhan S."/>
            <person name="Wang C."/>
        </authorList>
    </citation>
    <scope>NUCLEOTIDE SEQUENCE [LARGE SCALE GENOMIC DNA]</scope>
    <source>
        <strain evidence="3 4">RCEF 264</strain>
    </source>
</reference>
<feature type="compositionally biased region" description="Basic and acidic residues" evidence="1">
    <location>
        <begin position="501"/>
        <end position="515"/>
    </location>
</feature>
<feature type="compositionally biased region" description="Polar residues" evidence="1">
    <location>
        <begin position="599"/>
        <end position="614"/>
    </location>
</feature>